<dbReference type="InterPro" id="IPR036513">
    <property type="entry name" value="STAS_dom_sf"/>
</dbReference>
<dbReference type="PANTHER" id="PTHR11814">
    <property type="entry name" value="SULFATE TRANSPORTER"/>
    <property type="match status" value="1"/>
</dbReference>
<name>A0ABM5JTM1_DIAVI</name>
<protein>
    <recommendedName>
        <fullName evidence="6">STAS domain-containing protein</fullName>
    </recommendedName>
</protein>
<dbReference type="Proteomes" id="UP001652700">
    <property type="component" value="Unplaced"/>
</dbReference>
<feature type="transmembrane region" description="Helical" evidence="5">
    <location>
        <begin position="132"/>
        <end position="149"/>
    </location>
</feature>
<sequence>MKKTYTARRTGGKVSSVVNRPVYEIDDLNEEFQYEVPHKTIKERCVEAWQGINYIECLKRTFPIVVWMQEYHWPRDLISDVISGITIAILHIPQGMGFAMLGHVPPVIGIYMGIFPVLIYFILGTSKHVNQGTFAIVCLMTGKVVSQYATVTVKEAKDAHEPEEGYTNIQIGAAVTFVVAIIEIIMYICRLGITSSLLSESLVSGFTCGTAFHGVNSQLKDILGVPIGSQLGIFSIPLTLYDIGKNIHKANYVAILMSICTFAVIILNNKFLKPRWKKLTRIPLPIELILMLLGIFVVDVLRLERNHDVKVIGHIPKGFPKPSAPPFAIMPKIFVECIFIALVSYISNMSMALIFSREFMYEIDGNQELLALGMSNVLGAFLSCLPMCVSLSRSIIQVHTGGVTQIVSVVSAFLLVFVLLWFAPFFETLPRCVLASIVVESIKGLTFQVAHIPRFWRLSKWDALVWIVSFLVTFFISITIGLIAGIAAAIFSLCMQGYRTHTSILGLVPNTDLYLDIERYKLAQEIDEIKIFRIAGGLSFSSRFYFNERLIKATGIDPTKIFKRRLWLAKKGLPPEEQEFEYKWIILDFSRLTFIDPCAIATLRTLQTDYGKLDITILLVINSGTVFETLIRWKKVEKKERIFIIFPTVHDAVLYALGAGIFGKPATEPYKRVQDVKLGRSIHHIRSMHHI</sequence>
<keyword evidence="2 5" id="KW-0812">Transmembrane</keyword>
<dbReference type="GeneID" id="126881214"/>
<feature type="transmembrane region" description="Helical" evidence="5">
    <location>
        <begin position="250"/>
        <end position="267"/>
    </location>
</feature>
<keyword evidence="4 5" id="KW-0472">Membrane</keyword>
<keyword evidence="3 5" id="KW-1133">Transmembrane helix</keyword>
<evidence type="ECO:0000256" key="2">
    <source>
        <dbReference type="ARBA" id="ARBA00022692"/>
    </source>
</evidence>
<feature type="transmembrane region" description="Helical" evidence="5">
    <location>
        <begin position="642"/>
        <end position="662"/>
    </location>
</feature>
<feature type="transmembrane region" description="Helical" evidence="5">
    <location>
        <begin position="369"/>
        <end position="391"/>
    </location>
</feature>
<evidence type="ECO:0000313" key="7">
    <source>
        <dbReference type="EnsemblMetazoa" id="XP_050501282.1"/>
    </source>
</evidence>
<dbReference type="RefSeq" id="XP_050501282.1">
    <property type="nucleotide sequence ID" value="XM_050645325.1"/>
</dbReference>
<dbReference type="InterPro" id="IPR001902">
    <property type="entry name" value="SLC26A/SulP_fam"/>
</dbReference>
<evidence type="ECO:0000256" key="5">
    <source>
        <dbReference type="SAM" id="Phobius"/>
    </source>
</evidence>
<feature type="transmembrane region" description="Helical" evidence="5">
    <location>
        <begin position="333"/>
        <end position="357"/>
    </location>
</feature>
<dbReference type="CDD" id="cd07042">
    <property type="entry name" value="STAS_SulP_like_sulfate_transporter"/>
    <property type="match status" value="1"/>
</dbReference>
<dbReference type="Gene3D" id="3.30.750.24">
    <property type="entry name" value="STAS domain"/>
    <property type="match status" value="1"/>
</dbReference>
<evidence type="ECO:0000313" key="8">
    <source>
        <dbReference type="Proteomes" id="UP001652700"/>
    </source>
</evidence>
<feature type="transmembrane region" description="Helical" evidence="5">
    <location>
        <begin position="77"/>
        <end position="101"/>
    </location>
</feature>
<feature type="transmembrane region" description="Helical" evidence="5">
    <location>
        <begin position="282"/>
        <end position="301"/>
    </location>
</feature>
<organism evidence="7 8">
    <name type="scientific">Diabrotica virgifera virgifera</name>
    <name type="common">western corn rootworm</name>
    <dbReference type="NCBI Taxonomy" id="50390"/>
    <lineage>
        <taxon>Eukaryota</taxon>
        <taxon>Metazoa</taxon>
        <taxon>Ecdysozoa</taxon>
        <taxon>Arthropoda</taxon>
        <taxon>Hexapoda</taxon>
        <taxon>Insecta</taxon>
        <taxon>Pterygota</taxon>
        <taxon>Neoptera</taxon>
        <taxon>Endopterygota</taxon>
        <taxon>Coleoptera</taxon>
        <taxon>Polyphaga</taxon>
        <taxon>Cucujiformia</taxon>
        <taxon>Chrysomeloidea</taxon>
        <taxon>Chrysomelidae</taxon>
        <taxon>Galerucinae</taxon>
        <taxon>Diabroticina</taxon>
        <taxon>Diabroticites</taxon>
        <taxon>Diabrotica</taxon>
    </lineage>
</organism>
<dbReference type="InterPro" id="IPR011547">
    <property type="entry name" value="SLC26A/SulP_dom"/>
</dbReference>
<dbReference type="SUPFAM" id="SSF52091">
    <property type="entry name" value="SpoIIaa-like"/>
    <property type="match status" value="1"/>
</dbReference>
<feature type="domain" description="STAS" evidence="6">
    <location>
        <begin position="519"/>
        <end position="656"/>
    </location>
</feature>
<evidence type="ECO:0000256" key="1">
    <source>
        <dbReference type="ARBA" id="ARBA00004141"/>
    </source>
</evidence>
<feature type="transmembrane region" description="Helical" evidence="5">
    <location>
        <begin position="403"/>
        <end position="423"/>
    </location>
</feature>
<reference evidence="7" key="1">
    <citation type="submission" date="2025-05" db="UniProtKB">
        <authorList>
            <consortium name="EnsemblMetazoa"/>
        </authorList>
    </citation>
    <scope>IDENTIFICATION</scope>
</reference>
<evidence type="ECO:0000259" key="6">
    <source>
        <dbReference type="PROSITE" id="PS50801"/>
    </source>
</evidence>
<dbReference type="Pfam" id="PF00916">
    <property type="entry name" value="Sulfate_transp"/>
    <property type="match status" value="1"/>
</dbReference>
<feature type="transmembrane region" description="Helical" evidence="5">
    <location>
        <begin position="463"/>
        <end position="491"/>
    </location>
</feature>
<feature type="transmembrane region" description="Helical" evidence="5">
    <location>
        <begin position="169"/>
        <end position="189"/>
    </location>
</feature>
<feature type="transmembrane region" description="Helical" evidence="5">
    <location>
        <begin position="107"/>
        <end position="125"/>
    </location>
</feature>
<proteinExistence type="predicted"/>
<dbReference type="EnsemblMetazoa" id="XM_050645325.1">
    <property type="protein sequence ID" value="XP_050501282.1"/>
    <property type="gene ID" value="LOC126881214"/>
</dbReference>
<dbReference type="InterPro" id="IPR002645">
    <property type="entry name" value="STAS_dom"/>
</dbReference>
<keyword evidence="8" id="KW-1185">Reference proteome</keyword>
<dbReference type="PROSITE" id="PS50801">
    <property type="entry name" value="STAS"/>
    <property type="match status" value="1"/>
</dbReference>
<dbReference type="Pfam" id="PF01740">
    <property type="entry name" value="STAS"/>
    <property type="match status" value="1"/>
</dbReference>
<accession>A0ABM5JTM1</accession>
<evidence type="ECO:0000256" key="4">
    <source>
        <dbReference type="ARBA" id="ARBA00023136"/>
    </source>
</evidence>
<dbReference type="NCBIfam" id="TIGR00815">
    <property type="entry name" value="sulP"/>
    <property type="match status" value="1"/>
</dbReference>
<evidence type="ECO:0000256" key="3">
    <source>
        <dbReference type="ARBA" id="ARBA00022989"/>
    </source>
</evidence>
<comment type="subcellular location">
    <subcellularLocation>
        <location evidence="1">Membrane</location>
        <topology evidence="1">Multi-pass membrane protein</topology>
    </subcellularLocation>
</comment>